<organism evidence="2 3">
    <name type="scientific">Kineosporia mesophila</name>
    <dbReference type="NCBI Taxonomy" id="566012"/>
    <lineage>
        <taxon>Bacteria</taxon>
        <taxon>Bacillati</taxon>
        <taxon>Actinomycetota</taxon>
        <taxon>Actinomycetes</taxon>
        <taxon>Kineosporiales</taxon>
        <taxon>Kineosporiaceae</taxon>
        <taxon>Kineosporia</taxon>
    </lineage>
</organism>
<dbReference type="RefSeq" id="WP_231487595.1">
    <property type="nucleotide sequence ID" value="NZ_BAAAZO010000005.1"/>
</dbReference>
<protein>
    <submittedName>
        <fullName evidence="2">Uncharacterized protein</fullName>
    </submittedName>
</protein>
<evidence type="ECO:0000313" key="3">
    <source>
        <dbReference type="Proteomes" id="UP001501074"/>
    </source>
</evidence>
<feature type="region of interest" description="Disordered" evidence="1">
    <location>
        <begin position="84"/>
        <end position="104"/>
    </location>
</feature>
<gene>
    <name evidence="2" type="ORF">GCM10022223_33130</name>
</gene>
<reference evidence="3" key="1">
    <citation type="journal article" date="2019" name="Int. J. Syst. Evol. Microbiol.">
        <title>The Global Catalogue of Microorganisms (GCM) 10K type strain sequencing project: providing services to taxonomists for standard genome sequencing and annotation.</title>
        <authorList>
            <consortium name="The Broad Institute Genomics Platform"/>
            <consortium name="The Broad Institute Genome Sequencing Center for Infectious Disease"/>
            <person name="Wu L."/>
            <person name="Ma J."/>
        </authorList>
    </citation>
    <scope>NUCLEOTIDE SEQUENCE [LARGE SCALE GENOMIC DNA]</scope>
    <source>
        <strain evidence="3">JCM 16902</strain>
    </source>
</reference>
<dbReference type="EMBL" id="BAAAZO010000005">
    <property type="protein sequence ID" value="GAA3614265.1"/>
    <property type="molecule type" value="Genomic_DNA"/>
</dbReference>
<comment type="caution">
    <text evidence="2">The sequence shown here is derived from an EMBL/GenBank/DDBJ whole genome shotgun (WGS) entry which is preliminary data.</text>
</comment>
<evidence type="ECO:0000256" key="1">
    <source>
        <dbReference type="SAM" id="MobiDB-lite"/>
    </source>
</evidence>
<proteinExistence type="predicted"/>
<dbReference type="Proteomes" id="UP001501074">
    <property type="component" value="Unassembled WGS sequence"/>
</dbReference>
<name>A0ABP6ZR63_9ACTN</name>
<evidence type="ECO:0000313" key="2">
    <source>
        <dbReference type="EMBL" id="GAA3614265.1"/>
    </source>
</evidence>
<keyword evidence="3" id="KW-1185">Reference proteome</keyword>
<sequence>MRRRPSRIALTGLAVIAASLMVLCAVLAQWVTTEIFFSSVPIAASVVVSGAPGTVLEPKTLATIQGLPSAESAVGRIEVTLGCPPTATASSSSPRTRARATWPSTWSPLARSRVTPARLR</sequence>
<feature type="compositionally biased region" description="Low complexity" evidence="1">
    <location>
        <begin position="84"/>
        <end position="101"/>
    </location>
</feature>
<accession>A0ABP6ZR63</accession>